<dbReference type="PANTHER" id="PTHR18640">
    <property type="entry name" value="SOLUTE CARRIER FAMILY 10 MEMBER 7"/>
    <property type="match status" value="1"/>
</dbReference>
<dbReference type="InterPro" id="IPR038770">
    <property type="entry name" value="Na+/solute_symporter_sf"/>
</dbReference>
<reference evidence="2 3" key="1">
    <citation type="submission" date="2020-10" db="EMBL/GenBank/DDBJ databases">
        <title>The Coptis chinensis genome and diversification of protoberbering-type alkaloids.</title>
        <authorList>
            <person name="Wang B."/>
            <person name="Shu S."/>
            <person name="Song C."/>
            <person name="Liu Y."/>
        </authorList>
    </citation>
    <scope>NUCLEOTIDE SEQUENCE [LARGE SCALE GENOMIC DNA]</scope>
    <source>
        <strain evidence="2">HL-2020</strain>
        <tissue evidence="2">Leaf</tissue>
    </source>
</reference>
<keyword evidence="1" id="KW-0472">Membrane</keyword>
<dbReference type="Proteomes" id="UP000631114">
    <property type="component" value="Unassembled WGS sequence"/>
</dbReference>
<protein>
    <submittedName>
        <fullName evidence="2">Uncharacterized protein</fullName>
    </submittedName>
</protein>
<evidence type="ECO:0000256" key="1">
    <source>
        <dbReference type="SAM" id="Phobius"/>
    </source>
</evidence>
<dbReference type="PANTHER" id="PTHR18640:SF12">
    <property type="entry name" value="SODIUM_METABOLITE COTRANSPORTER BASS4, CHLOROPLASTIC ISOFORM X1-RELATED"/>
    <property type="match status" value="1"/>
</dbReference>
<feature type="transmembrane region" description="Helical" evidence="1">
    <location>
        <begin position="63"/>
        <end position="87"/>
    </location>
</feature>
<dbReference type="EMBL" id="JADFTS010000005">
    <property type="protein sequence ID" value="KAF9607456.1"/>
    <property type="molecule type" value="Genomic_DNA"/>
</dbReference>
<organism evidence="2 3">
    <name type="scientific">Coptis chinensis</name>
    <dbReference type="NCBI Taxonomy" id="261450"/>
    <lineage>
        <taxon>Eukaryota</taxon>
        <taxon>Viridiplantae</taxon>
        <taxon>Streptophyta</taxon>
        <taxon>Embryophyta</taxon>
        <taxon>Tracheophyta</taxon>
        <taxon>Spermatophyta</taxon>
        <taxon>Magnoliopsida</taxon>
        <taxon>Ranunculales</taxon>
        <taxon>Ranunculaceae</taxon>
        <taxon>Coptidoideae</taxon>
        <taxon>Coptis</taxon>
    </lineage>
</organism>
<keyword evidence="3" id="KW-1185">Reference proteome</keyword>
<keyword evidence="1" id="KW-0812">Transmembrane</keyword>
<accession>A0A835HXC6</accession>
<sequence>MAGLLSCCISILIVSPFFSKLILLLQLAPQEFVTGLAIFSCMPTTLSSGVALTQLVGGNSALALAMTVISNLLGIFMVPFSLSKFIADGVGVSVPTEQLLRSLLITLLVPLVLGKDWAGKHVVRGLGPGLDKPTVGNYVQN</sequence>
<dbReference type="GO" id="GO:0016020">
    <property type="term" value="C:membrane"/>
    <property type="evidence" value="ECO:0007669"/>
    <property type="project" value="UniProtKB-SubCell"/>
</dbReference>
<dbReference type="GO" id="GO:0009941">
    <property type="term" value="C:chloroplast envelope"/>
    <property type="evidence" value="ECO:0007669"/>
    <property type="project" value="TreeGrafter"/>
</dbReference>
<dbReference type="OrthoDB" id="1936345at2759"/>
<dbReference type="Pfam" id="PF13593">
    <property type="entry name" value="SBF_like"/>
    <property type="match status" value="1"/>
</dbReference>
<comment type="caution">
    <text evidence="2">The sequence shown here is derived from an EMBL/GenBank/DDBJ whole genome shotgun (WGS) entry which is preliminary data.</text>
</comment>
<gene>
    <name evidence="2" type="ORF">IFM89_035594</name>
</gene>
<keyword evidence="1" id="KW-1133">Transmembrane helix</keyword>
<evidence type="ECO:0000313" key="2">
    <source>
        <dbReference type="EMBL" id="KAF9607456.1"/>
    </source>
</evidence>
<dbReference type="AlphaFoldDB" id="A0A835HXC6"/>
<proteinExistence type="predicted"/>
<dbReference type="InterPro" id="IPR016833">
    <property type="entry name" value="Put_Na-Bile_cotransptr"/>
</dbReference>
<dbReference type="Gene3D" id="1.20.1530.20">
    <property type="match status" value="1"/>
</dbReference>
<evidence type="ECO:0000313" key="3">
    <source>
        <dbReference type="Proteomes" id="UP000631114"/>
    </source>
</evidence>
<name>A0A835HXC6_9MAGN</name>